<dbReference type="PANTHER" id="PTHR43798:SF14">
    <property type="entry name" value="SERINE HYDROLASE-LIKE PROTEIN DDB_G0286239"/>
    <property type="match status" value="1"/>
</dbReference>
<sequence length="333" mass="38842">MAKRMLFRAMLSVKIKPENSAFINTQRSYLHTKEKIPTKEIEIPLQFGHIAAKVWGNDQDRPILALHGWQDNAGTWDTLAPLLCENRSIMAIDFPGHGLSSWIPPGLHYYAWELPRLILYLKNYFKWDKVSLLCHSMGSIAGLRYASVFQDDVDFYVAVDSLIYDDFDLHQIVEKFPVILNKIEVAQTRLHEEPPSYTLEEIAMKWHLGTAKSVSLESTKYLMRRGIKPASRDPNKYYFCRDARLKHSLFQPENKKFVEALVKRLKCPTLYVKAIDSPFASDEFSVEMREVIERNNENYEIHFLPGTHHVHLNNPERVAPLIFKFLQKYNFKI</sequence>
<evidence type="ECO:0000313" key="5">
    <source>
        <dbReference type="Proteomes" id="UP001153292"/>
    </source>
</evidence>
<evidence type="ECO:0000256" key="1">
    <source>
        <dbReference type="ARBA" id="ARBA00008645"/>
    </source>
</evidence>
<organism evidence="4 5">
    <name type="scientific">Chilo suppressalis</name>
    <name type="common">Asiatic rice borer moth</name>
    <dbReference type="NCBI Taxonomy" id="168631"/>
    <lineage>
        <taxon>Eukaryota</taxon>
        <taxon>Metazoa</taxon>
        <taxon>Ecdysozoa</taxon>
        <taxon>Arthropoda</taxon>
        <taxon>Hexapoda</taxon>
        <taxon>Insecta</taxon>
        <taxon>Pterygota</taxon>
        <taxon>Neoptera</taxon>
        <taxon>Endopterygota</taxon>
        <taxon>Lepidoptera</taxon>
        <taxon>Glossata</taxon>
        <taxon>Ditrysia</taxon>
        <taxon>Pyraloidea</taxon>
        <taxon>Crambidae</taxon>
        <taxon>Crambinae</taxon>
        <taxon>Chilo</taxon>
    </lineage>
</organism>
<reference evidence="4" key="1">
    <citation type="submission" date="2021-12" db="EMBL/GenBank/DDBJ databases">
        <authorList>
            <person name="King R."/>
        </authorList>
    </citation>
    <scope>NUCLEOTIDE SEQUENCE</scope>
</reference>
<keyword evidence="5" id="KW-1185">Reference proteome</keyword>
<protein>
    <recommendedName>
        <fullName evidence="3">AB hydrolase-1 domain-containing protein</fullName>
    </recommendedName>
</protein>
<dbReference type="InterPro" id="IPR029058">
    <property type="entry name" value="AB_hydrolase_fold"/>
</dbReference>
<dbReference type="InterPro" id="IPR050266">
    <property type="entry name" value="AB_hydrolase_sf"/>
</dbReference>
<dbReference type="Pfam" id="PF00561">
    <property type="entry name" value="Abhydrolase_1"/>
    <property type="match status" value="1"/>
</dbReference>
<feature type="domain" description="AB hydrolase-1" evidence="3">
    <location>
        <begin position="62"/>
        <end position="212"/>
    </location>
</feature>
<dbReference type="EMBL" id="OU963899">
    <property type="protein sequence ID" value="CAH0406532.1"/>
    <property type="molecule type" value="Genomic_DNA"/>
</dbReference>
<dbReference type="Proteomes" id="UP001153292">
    <property type="component" value="Chromosome 6"/>
</dbReference>
<evidence type="ECO:0000259" key="3">
    <source>
        <dbReference type="Pfam" id="PF00561"/>
    </source>
</evidence>
<dbReference type="PANTHER" id="PTHR43798">
    <property type="entry name" value="MONOACYLGLYCEROL LIPASE"/>
    <property type="match status" value="1"/>
</dbReference>
<dbReference type="InterPro" id="IPR000073">
    <property type="entry name" value="AB_hydrolase_1"/>
</dbReference>
<keyword evidence="2" id="KW-0378">Hydrolase</keyword>
<accession>A0ABN8BFF3</accession>
<evidence type="ECO:0000313" key="4">
    <source>
        <dbReference type="EMBL" id="CAH0406532.1"/>
    </source>
</evidence>
<name>A0ABN8BFF3_CHISP</name>
<evidence type="ECO:0000256" key="2">
    <source>
        <dbReference type="ARBA" id="ARBA00022801"/>
    </source>
</evidence>
<proteinExistence type="inferred from homology"/>
<gene>
    <name evidence="4" type="ORF">CHILSU_LOCUS9909</name>
</gene>
<dbReference type="SUPFAM" id="SSF53474">
    <property type="entry name" value="alpha/beta-Hydrolases"/>
    <property type="match status" value="1"/>
</dbReference>
<comment type="similarity">
    <text evidence="1">Belongs to the AB hydrolase superfamily.</text>
</comment>
<dbReference type="Gene3D" id="3.40.50.1820">
    <property type="entry name" value="alpha/beta hydrolase"/>
    <property type="match status" value="1"/>
</dbReference>